<reference evidence="1" key="1">
    <citation type="submission" date="2022-01" db="EMBL/GenBank/DDBJ databases">
        <authorList>
            <person name="King R."/>
        </authorList>
    </citation>
    <scope>NUCLEOTIDE SEQUENCE</scope>
</reference>
<organism evidence="1 2">
    <name type="scientific">Nezara viridula</name>
    <name type="common">Southern green stink bug</name>
    <name type="synonym">Cimex viridulus</name>
    <dbReference type="NCBI Taxonomy" id="85310"/>
    <lineage>
        <taxon>Eukaryota</taxon>
        <taxon>Metazoa</taxon>
        <taxon>Ecdysozoa</taxon>
        <taxon>Arthropoda</taxon>
        <taxon>Hexapoda</taxon>
        <taxon>Insecta</taxon>
        <taxon>Pterygota</taxon>
        <taxon>Neoptera</taxon>
        <taxon>Paraneoptera</taxon>
        <taxon>Hemiptera</taxon>
        <taxon>Heteroptera</taxon>
        <taxon>Panheteroptera</taxon>
        <taxon>Pentatomomorpha</taxon>
        <taxon>Pentatomoidea</taxon>
        <taxon>Pentatomidae</taxon>
        <taxon>Pentatominae</taxon>
        <taxon>Nezara</taxon>
    </lineage>
</organism>
<keyword evidence="2" id="KW-1185">Reference proteome</keyword>
<evidence type="ECO:0000313" key="2">
    <source>
        <dbReference type="Proteomes" id="UP001152798"/>
    </source>
</evidence>
<name>A0A9P0MM05_NEZVI</name>
<dbReference type="AlphaFoldDB" id="A0A9P0MM05"/>
<proteinExistence type="predicted"/>
<dbReference type="EMBL" id="OV725079">
    <property type="protein sequence ID" value="CAH1396057.1"/>
    <property type="molecule type" value="Genomic_DNA"/>
</dbReference>
<dbReference type="OrthoDB" id="10540553at2759"/>
<sequence>MEGHPDGRRKRGRPRLRWLEDVENDLRSMDVGWREAAKDRPVWKKILPRRQRFCNDHQMMMVVVKSENGSWLSLLLN</sequence>
<dbReference type="Proteomes" id="UP001152798">
    <property type="component" value="Chromosome 3"/>
</dbReference>
<accession>A0A9P0MM05</accession>
<gene>
    <name evidence="1" type="ORF">NEZAVI_LOCUS6198</name>
</gene>
<evidence type="ECO:0000313" key="1">
    <source>
        <dbReference type="EMBL" id="CAH1396057.1"/>
    </source>
</evidence>
<protein>
    <submittedName>
        <fullName evidence="1">Uncharacterized protein</fullName>
    </submittedName>
</protein>